<proteinExistence type="predicted"/>
<gene>
    <name evidence="1" type="ORF">H9J30_17415</name>
</gene>
<sequence>MESSKITNQEVINLGKAIIVELGMEIECNTPARWLVHYIAENIHRAENSIGKDKDIAEINCVDAILKLWHHRSELPRSIRPFADFDSVFRGLSRLNSSGRGHYYNEFSQFEQEIDNDESSETKQWVKVALAVDRAAKELVLESFEVAAQAALTEKSKNILQQVPESAGDDIKIMLSFVGEVNDETKLRENEVAEVKSKIQKVESLKAICDVFLEKFKNDLEVIAAKDVSKR</sequence>
<organism evidence="1 2">
    <name type="scientific">Shewanella cutis</name>
    <dbReference type="NCBI Taxonomy" id="2766780"/>
    <lineage>
        <taxon>Bacteria</taxon>
        <taxon>Pseudomonadati</taxon>
        <taxon>Pseudomonadota</taxon>
        <taxon>Gammaproteobacteria</taxon>
        <taxon>Alteromonadales</taxon>
        <taxon>Shewanellaceae</taxon>
        <taxon>Shewanella</taxon>
    </lineage>
</organism>
<evidence type="ECO:0000313" key="2">
    <source>
        <dbReference type="Proteomes" id="UP000829384"/>
    </source>
</evidence>
<comment type="caution">
    <text evidence="1">The sequence shown here is derived from an EMBL/GenBank/DDBJ whole genome shotgun (WGS) entry which is preliminary data.</text>
</comment>
<evidence type="ECO:0000313" key="1">
    <source>
        <dbReference type="EMBL" id="MCG9965680.1"/>
    </source>
</evidence>
<dbReference type="EMBL" id="JACSDI010000017">
    <property type="protein sequence ID" value="MCG9965680.1"/>
    <property type="molecule type" value="Genomic_DNA"/>
</dbReference>
<keyword evidence="2" id="KW-1185">Reference proteome</keyword>
<dbReference type="Proteomes" id="UP000829384">
    <property type="component" value="Unassembled WGS sequence"/>
</dbReference>
<reference evidence="1 2" key="1">
    <citation type="submission" date="2020-08" db="EMBL/GenBank/DDBJ databases">
        <title>Whole genome sequence of Shewanella sp strain PS-2.</title>
        <authorList>
            <person name="Das S.K."/>
        </authorList>
    </citation>
    <scope>NUCLEOTIDE SEQUENCE [LARGE SCALE GENOMIC DNA]</scope>
    <source>
        <strain evidence="1 2">PS-2</strain>
    </source>
</reference>
<accession>A0ABS9QZ79</accession>
<protein>
    <submittedName>
        <fullName evidence="1">Uncharacterized protein</fullName>
    </submittedName>
</protein>
<name>A0ABS9QZ79_9GAMM</name>